<gene>
    <name evidence="1" type="ORF">BK648_15650</name>
</gene>
<proteinExistence type="predicted"/>
<evidence type="ECO:0000313" key="1">
    <source>
        <dbReference type="EMBL" id="ROM46082.1"/>
    </source>
</evidence>
<dbReference type="EMBL" id="MOAY01000050">
    <property type="protein sequence ID" value="ROM46082.1"/>
    <property type="molecule type" value="Genomic_DNA"/>
</dbReference>
<reference evidence="1 2" key="1">
    <citation type="submission" date="2016-10" db="EMBL/GenBank/DDBJ databases">
        <title>Comparative genome analysis of multiple Pseudomonas spp. focuses on biocontrol and plant growth promoting traits.</title>
        <authorList>
            <person name="Tao X.-Y."/>
            <person name="Taylor C.G."/>
        </authorList>
    </citation>
    <scope>NUCLEOTIDE SEQUENCE [LARGE SCALE GENOMIC DNA]</scope>
    <source>
        <strain evidence="1 2">29G9</strain>
    </source>
</reference>
<name>A0A423EYI3_9PSED</name>
<dbReference type="Proteomes" id="UP000284656">
    <property type="component" value="Unassembled WGS sequence"/>
</dbReference>
<evidence type="ECO:0000313" key="2">
    <source>
        <dbReference type="Proteomes" id="UP000284656"/>
    </source>
</evidence>
<dbReference type="AlphaFoldDB" id="A0A423EYI3"/>
<protein>
    <submittedName>
        <fullName evidence="1">Uncharacterized protein</fullName>
    </submittedName>
</protein>
<comment type="caution">
    <text evidence="1">The sequence shown here is derived from an EMBL/GenBank/DDBJ whole genome shotgun (WGS) entry which is preliminary data.</text>
</comment>
<organism evidence="1 2">
    <name type="scientific">Pseudomonas poae</name>
    <dbReference type="NCBI Taxonomy" id="200451"/>
    <lineage>
        <taxon>Bacteria</taxon>
        <taxon>Pseudomonadati</taxon>
        <taxon>Pseudomonadota</taxon>
        <taxon>Gammaproteobacteria</taxon>
        <taxon>Pseudomonadales</taxon>
        <taxon>Pseudomonadaceae</taxon>
        <taxon>Pseudomonas</taxon>
    </lineage>
</organism>
<sequence>MRYEDIVSQADYHAAVQQYVAEVYGEQVAQQFPGVADTVWQSILMGMPEKLCWISVLSDHRLPLPSGENT</sequence>
<accession>A0A423EYI3</accession>